<dbReference type="PANTHER" id="PTHR22916">
    <property type="entry name" value="GLYCOSYLTRANSFERASE"/>
    <property type="match status" value="1"/>
</dbReference>
<evidence type="ECO:0000313" key="4">
    <source>
        <dbReference type="Proteomes" id="UP000315215"/>
    </source>
</evidence>
<dbReference type="RefSeq" id="WP_143892051.1">
    <property type="nucleotide sequence ID" value="NZ_CP041666.1"/>
</dbReference>
<evidence type="ECO:0000259" key="2">
    <source>
        <dbReference type="Pfam" id="PF00535"/>
    </source>
</evidence>
<dbReference type="Proteomes" id="UP000315215">
    <property type="component" value="Chromosome"/>
</dbReference>
<gene>
    <name evidence="3" type="ORF">FN924_03290</name>
</gene>
<dbReference type="GO" id="GO:0016758">
    <property type="term" value="F:hexosyltransferase activity"/>
    <property type="evidence" value="ECO:0007669"/>
    <property type="project" value="UniProtKB-ARBA"/>
</dbReference>
<organism evidence="3 4">
    <name type="scientific">Radiobacillus deserti</name>
    <dbReference type="NCBI Taxonomy" id="2594883"/>
    <lineage>
        <taxon>Bacteria</taxon>
        <taxon>Bacillati</taxon>
        <taxon>Bacillota</taxon>
        <taxon>Bacilli</taxon>
        <taxon>Bacillales</taxon>
        <taxon>Bacillaceae</taxon>
        <taxon>Radiobacillus</taxon>
    </lineage>
</organism>
<dbReference type="PANTHER" id="PTHR22916:SF3">
    <property type="entry name" value="UDP-GLCNAC:BETAGAL BETA-1,3-N-ACETYLGLUCOSAMINYLTRANSFERASE-LIKE PROTEIN 1"/>
    <property type="match status" value="1"/>
</dbReference>
<dbReference type="InterPro" id="IPR001173">
    <property type="entry name" value="Glyco_trans_2-like"/>
</dbReference>
<dbReference type="InterPro" id="IPR029044">
    <property type="entry name" value="Nucleotide-diphossugar_trans"/>
</dbReference>
<proteinExistence type="inferred from homology"/>
<dbReference type="AlphaFoldDB" id="A0A516KD15"/>
<sequence length="422" mass="48756">MKDITAVLINGSTPLAIQKALQSLEYVHSRLKTIMILTEQNSILPKNITLKSNVLYTKNQDPGIKLNELVQTVTTDYVLFLQDNDYLSKTVTPDTLTIPASKKVLCASYQKRNVTIHRPLLVKTGYLKEKNFHSLSQLPFKEALLPAWLSTVAGELQEFRTNLIKQARVQNTKQEIEKEKIMEKYQKVSHSSNEDTPSLSVMISNYNMANYIEIALNSCLLQSSPFKEILIIDDGSTDHSYSQLLKWKDEKLIHLYQQQNGGKARALNRLLPHVTSDFVLELDADDWLDSDAVSVIKQHLRNVKADTSVLYGNYRRWKQLDRGIQFKKIDKGRQTRGLTDLLTYRFPLGPRIYRTTSLRKVDGFPVIQFEDGRLYEDVSVLSRLIKFSSFQYEDFTVYNVREHNKSITKTHHSKWNDFLKHL</sequence>
<dbReference type="EMBL" id="CP041666">
    <property type="protein sequence ID" value="QDP39301.1"/>
    <property type="molecule type" value="Genomic_DNA"/>
</dbReference>
<evidence type="ECO:0000256" key="1">
    <source>
        <dbReference type="ARBA" id="ARBA00006739"/>
    </source>
</evidence>
<evidence type="ECO:0000313" key="3">
    <source>
        <dbReference type="EMBL" id="QDP39301.1"/>
    </source>
</evidence>
<feature type="domain" description="Glycosyltransferase 2-like" evidence="2">
    <location>
        <begin position="200"/>
        <end position="307"/>
    </location>
</feature>
<name>A0A516KD15_9BACI</name>
<accession>A0A516KD15</accession>
<dbReference type="Gene3D" id="3.90.550.10">
    <property type="entry name" value="Spore Coat Polysaccharide Biosynthesis Protein SpsA, Chain A"/>
    <property type="match status" value="1"/>
</dbReference>
<protein>
    <submittedName>
        <fullName evidence="3">Glycosyltransferase family 2 protein</fullName>
    </submittedName>
</protein>
<dbReference type="Pfam" id="PF00535">
    <property type="entry name" value="Glycos_transf_2"/>
    <property type="match status" value="1"/>
</dbReference>
<dbReference type="OrthoDB" id="396512at2"/>
<keyword evidence="3" id="KW-0808">Transferase</keyword>
<dbReference type="KEGG" id="aqt:FN924_03290"/>
<dbReference type="CDD" id="cd00761">
    <property type="entry name" value="Glyco_tranf_GTA_type"/>
    <property type="match status" value="1"/>
</dbReference>
<keyword evidence="4" id="KW-1185">Reference proteome</keyword>
<dbReference type="SUPFAM" id="SSF53448">
    <property type="entry name" value="Nucleotide-diphospho-sugar transferases"/>
    <property type="match status" value="1"/>
</dbReference>
<comment type="similarity">
    <text evidence="1">Belongs to the glycosyltransferase 2 family.</text>
</comment>
<reference evidence="3 4" key="1">
    <citation type="submission" date="2019-07" db="EMBL/GenBank/DDBJ databases">
        <authorList>
            <person name="Li J."/>
        </authorList>
    </citation>
    <scope>NUCLEOTIDE SEQUENCE [LARGE SCALE GENOMIC DNA]</scope>
    <source>
        <strain evidence="3 4">TKL69</strain>
    </source>
</reference>